<dbReference type="EMBL" id="CP071801">
    <property type="protein sequence ID" value="QTD67066.1"/>
    <property type="molecule type" value="Genomic_DNA"/>
</dbReference>
<dbReference type="Proteomes" id="UP000663932">
    <property type="component" value="Chromosome"/>
</dbReference>
<dbReference type="Gene3D" id="3.40.50.300">
    <property type="entry name" value="P-loop containing nucleotide triphosphate hydrolases"/>
    <property type="match status" value="1"/>
</dbReference>
<proteinExistence type="predicted"/>
<protein>
    <recommendedName>
        <fullName evidence="3">ATPase dynein-related AAA domain-containing protein</fullName>
    </recommendedName>
</protein>
<dbReference type="RefSeq" id="WP_207991334.1">
    <property type="nucleotide sequence ID" value="NZ_CP071801.1"/>
</dbReference>
<gene>
    <name evidence="1" type="ORF">J3E67_001445</name>
</gene>
<reference evidence="1" key="1">
    <citation type="submission" date="2021-03" db="EMBL/GenBank/DDBJ databases">
        <title>Whole genome sequence of Lactobacillus gasseri HL75.</title>
        <authorList>
            <person name="Kim J.-M."/>
            <person name="Chung S.H."/>
            <person name="Kim J.-S."/>
        </authorList>
    </citation>
    <scope>NUCLEOTIDE SEQUENCE</scope>
    <source>
        <strain evidence="1">HL75</strain>
    </source>
</reference>
<dbReference type="InterPro" id="IPR052934">
    <property type="entry name" value="Methyl-DNA_Rec/Restrict_Enz"/>
</dbReference>
<evidence type="ECO:0000313" key="2">
    <source>
        <dbReference type="Proteomes" id="UP000663932"/>
    </source>
</evidence>
<dbReference type="InterPro" id="IPR027417">
    <property type="entry name" value="P-loop_NTPase"/>
</dbReference>
<accession>A0A8A4UXS1</accession>
<dbReference type="SUPFAM" id="SSF52540">
    <property type="entry name" value="P-loop containing nucleoside triphosphate hydrolases"/>
    <property type="match status" value="1"/>
</dbReference>
<dbReference type="PANTHER" id="PTHR37291:SF1">
    <property type="entry name" value="TYPE IV METHYL-DIRECTED RESTRICTION ENZYME ECOKMCRB SUBUNIT"/>
    <property type="match status" value="1"/>
</dbReference>
<evidence type="ECO:0008006" key="3">
    <source>
        <dbReference type="Google" id="ProtNLM"/>
    </source>
</evidence>
<dbReference type="REBASE" id="477382">
    <property type="entry name" value="R2.LgaHL75ORF1444P"/>
</dbReference>
<evidence type="ECO:0000313" key="1">
    <source>
        <dbReference type="EMBL" id="QTD67066.1"/>
    </source>
</evidence>
<name>A0A8A4UXS1_LACGS</name>
<organism evidence="1 2">
    <name type="scientific">Lactobacillus gasseri</name>
    <dbReference type="NCBI Taxonomy" id="1596"/>
    <lineage>
        <taxon>Bacteria</taxon>
        <taxon>Bacillati</taxon>
        <taxon>Bacillota</taxon>
        <taxon>Bacilli</taxon>
        <taxon>Lactobacillales</taxon>
        <taxon>Lactobacillaceae</taxon>
        <taxon>Lactobacillus</taxon>
    </lineage>
</organism>
<sequence>MSPEKIESIFYKGINPSDFAAIYKTRKPKGGNGQTYINIGSVKGNEEDFLNFFSYAEQSINANGTLSFKLHGYVLGKKDGDSTDLIISHRTGKRSDYRILNQQNPVTRHPAFLKENGFPEPEKDKNKFLDDPSGFLGIIDYLTILIIKTSFHKYYVTFIDEIKNDWPNIDVINSLFDKMQDNRGKDNRKKDLAGILNFDAYDCFFKNDRNNPFGSVEKKSVKQGAKSLIYYGAPGTGKSFGIEQFVRKHGIPDYKANLGNDLVHRVTLYPGYSYSDFVGQVMPVVEDNFDNDSKTISYEFVPGDFTVVLKKALHNPDRFVFLIMEEMSRSNISSVFGDLFQLLDRDNTGRSEYVINNSLIANYIFDGNSDRPVYIPSNLMIVGTVNTSDQNVYAMDTAFKRRFEWEYVSTIPQDDFDNNPEISFIDQNGNDQQILWEDFFETLNDYIVNELKLNEDKQIGPYFIKFSINDKVPAEKRLNHNNDLIKNKLLQYLWEDVASVSNMTSENKLFSENISSFSSLYSKYENKKRIFSNSFLKALQNKVLKDVSGNNEEA</sequence>
<dbReference type="PANTHER" id="PTHR37291">
    <property type="entry name" value="5-METHYLCYTOSINE-SPECIFIC RESTRICTION ENZYME B"/>
    <property type="match status" value="1"/>
</dbReference>
<dbReference type="AlphaFoldDB" id="A0A8A4UXS1"/>